<dbReference type="Gene3D" id="1.10.3130.10">
    <property type="entry name" value="serine acetyltransferase, domain 1"/>
    <property type="match status" value="1"/>
</dbReference>
<dbReference type="InterPro" id="IPR042122">
    <property type="entry name" value="Ser_AcTrfase_N_sf"/>
</dbReference>
<reference evidence="5" key="1">
    <citation type="journal article" date="2019" name="Int. J. Syst. Evol. Microbiol.">
        <title>The Global Catalogue of Microorganisms (GCM) 10K type strain sequencing project: providing services to taxonomists for standard genome sequencing and annotation.</title>
        <authorList>
            <consortium name="The Broad Institute Genomics Platform"/>
            <consortium name="The Broad Institute Genome Sequencing Center for Infectious Disease"/>
            <person name="Wu L."/>
            <person name="Ma J."/>
        </authorList>
    </citation>
    <scope>NUCLEOTIDE SEQUENCE [LARGE SCALE GENOMIC DNA]</scope>
    <source>
        <strain evidence="5">NBRC 103627</strain>
    </source>
</reference>
<evidence type="ECO:0000313" key="5">
    <source>
        <dbReference type="Proteomes" id="UP001596003"/>
    </source>
</evidence>
<evidence type="ECO:0000313" key="4">
    <source>
        <dbReference type="EMBL" id="MFC4476130.1"/>
    </source>
</evidence>
<comment type="caution">
    <text evidence="4">The sequence shown here is derived from an EMBL/GenBank/DDBJ whole genome shotgun (WGS) entry which is preliminary data.</text>
</comment>
<evidence type="ECO:0000256" key="2">
    <source>
        <dbReference type="ARBA" id="ARBA00022679"/>
    </source>
</evidence>
<dbReference type="EC" id="2.3.1.30" evidence="4"/>
<dbReference type="SUPFAM" id="SSF51161">
    <property type="entry name" value="Trimeric LpxA-like enzymes"/>
    <property type="match status" value="1"/>
</dbReference>
<dbReference type="InterPro" id="IPR011004">
    <property type="entry name" value="Trimer_LpxA-like_sf"/>
</dbReference>
<dbReference type="EMBL" id="JBHSFY010000002">
    <property type="protein sequence ID" value="MFC4476130.1"/>
    <property type="molecule type" value="Genomic_DNA"/>
</dbReference>
<organism evidence="4 5">
    <name type="scientific">Flavobacterium chungangensis</name>
    <dbReference type="NCBI Taxonomy" id="2708132"/>
    <lineage>
        <taxon>Bacteria</taxon>
        <taxon>Pseudomonadati</taxon>
        <taxon>Bacteroidota</taxon>
        <taxon>Flavobacteriia</taxon>
        <taxon>Flavobacteriales</taxon>
        <taxon>Flavobacteriaceae</taxon>
        <taxon>Flavobacterium</taxon>
    </lineage>
</organism>
<name>A0ABV8ZAM5_9FLAO</name>
<dbReference type="RefSeq" id="WP_379795259.1">
    <property type="nucleotide sequence ID" value="NZ_JBHSFY010000002.1"/>
</dbReference>
<sequence>MKSFYHEIARQHQELLILPEKKVIHQFIDDFFLLLYSNTTKTYETEASVRYKFNLLEKQFDELVTDFSPKSDSRQQTEIFFEAIPHLHKKAINDALTIFTKDPAAKSFEEVLYSYPGFFAIAVYRFSHQLWEQDLKLLARTISEYAHIKTSIEIHPGAQIGDNFAIDHGTGIVIGETTIIGNDVQIYQGVTLGALSVKKEDAFIKRHPTIEDNVVIYANSSILGGQTIVGKNSIIGGNVWLTNSILPNSIVYHKNEIKIKTLSENKRETPKDTAILTFNYNSGERYLSVDELFE</sequence>
<gene>
    <name evidence="4" type="ORF">ACFO3N_03545</name>
</gene>
<dbReference type="CDD" id="cd03354">
    <property type="entry name" value="LbH_SAT"/>
    <property type="match status" value="1"/>
</dbReference>
<evidence type="ECO:0000256" key="3">
    <source>
        <dbReference type="ARBA" id="ARBA00023315"/>
    </source>
</evidence>
<accession>A0ABV8ZAM5</accession>
<keyword evidence="5" id="KW-1185">Reference proteome</keyword>
<dbReference type="PANTHER" id="PTHR42811">
    <property type="entry name" value="SERINE ACETYLTRANSFERASE"/>
    <property type="match status" value="1"/>
</dbReference>
<dbReference type="InterPro" id="IPR045304">
    <property type="entry name" value="LbH_SAT"/>
</dbReference>
<keyword evidence="2 4" id="KW-0808">Transferase</keyword>
<keyword evidence="3 4" id="KW-0012">Acyltransferase</keyword>
<dbReference type="GO" id="GO:0009001">
    <property type="term" value="F:serine O-acetyltransferase activity"/>
    <property type="evidence" value="ECO:0007669"/>
    <property type="project" value="UniProtKB-EC"/>
</dbReference>
<protein>
    <submittedName>
        <fullName evidence="4">Serine O-acetyltransferase</fullName>
        <ecNumber evidence="4">2.3.1.30</ecNumber>
    </submittedName>
</protein>
<dbReference type="Gene3D" id="2.160.10.10">
    <property type="entry name" value="Hexapeptide repeat proteins"/>
    <property type="match status" value="1"/>
</dbReference>
<keyword evidence="1" id="KW-0028">Amino-acid biosynthesis</keyword>
<evidence type="ECO:0000256" key="1">
    <source>
        <dbReference type="ARBA" id="ARBA00022605"/>
    </source>
</evidence>
<proteinExistence type="predicted"/>
<dbReference type="Proteomes" id="UP001596003">
    <property type="component" value="Unassembled WGS sequence"/>
</dbReference>